<organism evidence="1 2">
    <name type="scientific">Pyronema omphalodes (strain CBS 100304)</name>
    <name type="common">Pyronema confluens</name>
    <dbReference type="NCBI Taxonomy" id="1076935"/>
    <lineage>
        <taxon>Eukaryota</taxon>
        <taxon>Fungi</taxon>
        <taxon>Dikarya</taxon>
        <taxon>Ascomycota</taxon>
        <taxon>Pezizomycotina</taxon>
        <taxon>Pezizomycetes</taxon>
        <taxon>Pezizales</taxon>
        <taxon>Pyronemataceae</taxon>
        <taxon>Pyronema</taxon>
    </lineage>
</organism>
<protein>
    <submittedName>
        <fullName evidence="1">Uncharacterized protein</fullName>
    </submittedName>
</protein>
<dbReference type="EMBL" id="HF936318">
    <property type="protein sequence ID" value="CCX16168.1"/>
    <property type="molecule type" value="Genomic_DNA"/>
</dbReference>
<evidence type="ECO:0000313" key="2">
    <source>
        <dbReference type="Proteomes" id="UP000018144"/>
    </source>
</evidence>
<accession>U4LHN1</accession>
<evidence type="ECO:0000313" key="1">
    <source>
        <dbReference type="EMBL" id="CCX16168.1"/>
    </source>
</evidence>
<name>U4LHN1_PYROM</name>
<keyword evidence="2" id="KW-1185">Reference proteome</keyword>
<sequence>MTKPYTQNQKMAVSQSQLNTQAAILKRMFPNALDTLVSKKQTNNTVYSLTTTPEVLQQNVTPQQTGPSSVRLFRAPSSYIDKSKSIEIPTIPSYASTTAIDEEKHTTSCDSATCDKPISTYHPLVPETNLSHTLCEKLAHRQRYWVCCDGECLLRAVDRHGRVRIHNGIQETWGAIVDRPRERTVAPPLKKHSPLRQEVVFDEVILEPVSTVPPDVPCKVSVRSSRSLVDVDVRSVLFVCASLSLPIMFMFRRGFGKS</sequence>
<dbReference type="OrthoDB" id="10395920at2759"/>
<reference evidence="1 2" key="1">
    <citation type="journal article" date="2013" name="PLoS Genet.">
        <title>The genome and development-dependent transcriptomes of Pyronema confluens: a window into fungal evolution.</title>
        <authorList>
            <person name="Traeger S."/>
            <person name="Altegoer F."/>
            <person name="Freitag M."/>
            <person name="Gabaldon T."/>
            <person name="Kempken F."/>
            <person name="Kumar A."/>
            <person name="Marcet-Houben M."/>
            <person name="Poggeler S."/>
            <person name="Stajich J.E."/>
            <person name="Nowrousian M."/>
        </authorList>
    </citation>
    <scope>NUCLEOTIDE SEQUENCE [LARGE SCALE GENOMIC DNA]</scope>
    <source>
        <strain evidence="2">CBS 100304</strain>
        <tissue evidence="1">Vegetative mycelium</tissue>
    </source>
</reference>
<proteinExistence type="predicted"/>
<dbReference type="Proteomes" id="UP000018144">
    <property type="component" value="Unassembled WGS sequence"/>
</dbReference>
<dbReference type="AlphaFoldDB" id="U4LHN1"/>
<gene>
    <name evidence="1" type="ORF">PCON_02699</name>
</gene>